<reference evidence="3" key="1">
    <citation type="journal article" date="2021" name="Proc. Natl. Acad. Sci. U.S.A.">
        <title>Three genomes in the algal genus Volvox reveal the fate of a haploid sex-determining region after a transition to homothallism.</title>
        <authorList>
            <person name="Yamamoto K."/>
            <person name="Hamaji T."/>
            <person name="Kawai-Toyooka H."/>
            <person name="Matsuzaki R."/>
            <person name="Takahashi F."/>
            <person name="Nishimura Y."/>
            <person name="Kawachi M."/>
            <person name="Noguchi H."/>
            <person name="Minakuchi Y."/>
            <person name="Umen J.G."/>
            <person name="Toyoda A."/>
            <person name="Nozaki H."/>
        </authorList>
    </citation>
    <scope>NUCLEOTIDE SEQUENCE</scope>
    <source>
        <strain evidence="3">NIES-3785</strain>
        <strain evidence="2">NIES-3786</strain>
    </source>
</reference>
<dbReference type="EMBL" id="BNCQ01000009">
    <property type="protein sequence ID" value="GIM01699.1"/>
    <property type="molecule type" value="Genomic_DNA"/>
</dbReference>
<protein>
    <submittedName>
        <fullName evidence="3">Uncharacterized protein</fullName>
    </submittedName>
</protein>
<organism evidence="3 4">
    <name type="scientific">Volvox reticuliferus</name>
    <dbReference type="NCBI Taxonomy" id="1737510"/>
    <lineage>
        <taxon>Eukaryota</taxon>
        <taxon>Viridiplantae</taxon>
        <taxon>Chlorophyta</taxon>
        <taxon>core chlorophytes</taxon>
        <taxon>Chlorophyceae</taxon>
        <taxon>CS clade</taxon>
        <taxon>Chlamydomonadales</taxon>
        <taxon>Volvocaceae</taxon>
        <taxon>Volvox</taxon>
    </lineage>
</organism>
<dbReference type="Proteomes" id="UP000747110">
    <property type="component" value="Unassembled WGS sequence"/>
</dbReference>
<keyword evidence="5" id="KW-1185">Reference proteome</keyword>
<accession>A0A8J4LLS5</accession>
<evidence type="ECO:0000256" key="1">
    <source>
        <dbReference type="SAM" id="SignalP"/>
    </source>
</evidence>
<dbReference type="AlphaFoldDB" id="A0A8J4LLS5"/>
<feature type="signal peptide" evidence="1">
    <location>
        <begin position="1"/>
        <end position="15"/>
    </location>
</feature>
<sequence>MAELDANLLISLALGHCCLVYDCGSRGRDGTPRALWYGLEFVRYTLSKLWLRRPCPALLRGKNVSRHFDAQIRSFRQSTIRRLKYYAKYLPPNTPGDEEGKEEGEEATGTLLALSLTASNHAAAGDGSGGGAATSGLQCLHLYGVYRPTDHDDDASYYVKMLYKYQTGQALPCAEKGCERGARTKCELHQDSQRPCVDGGVAEAAGACMLSCRTNLYRDSDMPDPDAQLAAAMATVASSGSVANEYVFSERAEESRGECSQNGGLRRRQFEREVLGNMDEERHGGAATAGDDGEAVLSWYGFRLFRRGMSPAEWSAKAATVATDG</sequence>
<dbReference type="Proteomes" id="UP000722791">
    <property type="component" value="Unassembled WGS sequence"/>
</dbReference>
<evidence type="ECO:0000313" key="3">
    <source>
        <dbReference type="EMBL" id="GIM01699.1"/>
    </source>
</evidence>
<name>A0A8J4LLS5_9CHLO</name>
<dbReference type="OrthoDB" id="5682at2759"/>
<evidence type="ECO:0000313" key="5">
    <source>
        <dbReference type="Proteomes" id="UP000747110"/>
    </source>
</evidence>
<gene>
    <name evidence="2" type="ORF">Vretifemale_20010</name>
    <name evidence="3" type="ORF">Vretimale_6505</name>
</gene>
<comment type="caution">
    <text evidence="3">The sequence shown here is derived from an EMBL/GenBank/DDBJ whole genome shotgun (WGS) entry which is preliminary data.</text>
</comment>
<feature type="chain" id="PRO_5035391469" evidence="1">
    <location>
        <begin position="16"/>
        <end position="325"/>
    </location>
</feature>
<dbReference type="EMBL" id="BNCP01000077">
    <property type="protein sequence ID" value="GIL92446.1"/>
    <property type="molecule type" value="Genomic_DNA"/>
</dbReference>
<evidence type="ECO:0000313" key="4">
    <source>
        <dbReference type="Proteomes" id="UP000722791"/>
    </source>
</evidence>
<keyword evidence="1" id="KW-0732">Signal</keyword>
<evidence type="ECO:0000313" key="2">
    <source>
        <dbReference type="EMBL" id="GIL92446.1"/>
    </source>
</evidence>
<proteinExistence type="predicted"/>